<name>A0ABX8DF93_9GAMM</name>
<dbReference type="SUPFAM" id="SSF69279">
    <property type="entry name" value="Phage tail proteins"/>
    <property type="match status" value="1"/>
</dbReference>
<organism evidence="1 2">
    <name type="scientific">Shewanella dokdonensis</name>
    <dbReference type="NCBI Taxonomy" id="712036"/>
    <lineage>
        <taxon>Bacteria</taxon>
        <taxon>Pseudomonadati</taxon>
        <taxon>Pseudomonadota</taxon>
        <taxon>Gammaproteobacteria</taxon>
        <taxon>Alteromonadales</taxon>
        <taxon>Shewanellaceae</taxon>
        <taxon>Shewanella</taxon>
    </lineage>
</organism>
<dbReference type="RefSeq" id="WP_213681910.1">
    <property type="nucleotide sequence ID" value="NZ_CP074572.1"/>
</dbReference>
<proteinExistence type="predicted"/>
<evidence type="ECO:0000313" key="2">
    <source>
        <dbReference type="Proteomes" id="UP000676428"/>
    </source>
</evidence>
<dbReference type="EMBL" id="CP074572">
    <property type="protein sequence ID" value="QVK23278.1"/>
    <property type="molecule type" value="Genomic_DNA"/>
</dbReference>
<evidence type="ECO:0000313" key="1">
    <source>
        <dbReference type="EMBL" id="QVK23278.1"/>
    </source>
</evidence>
<dbReference type="Pfam" id="PF05954">
    <property type="entry name" value="Phage_GPD"/>
    <property type="match status" value="1"/>
</dbReference>
<accession>A0ABX8DF93</accession>
<dbReference type="PANTHER" id="PTHR35862:SF3">
    <property type="entry name" value="FELS-2 PROPHAGE PROTEIN"/>
    <property type="match status" value="1"/>
</dbReference>
<dbReference type="Proteomes" id="UP000676428">
    <property type="component" value="Chromosome"/>
</dbReference>
<dbReference type="InterPro" id="IPR052726">
    <property type="entry name" value="Phage_Baseplate_Hub"/>
</dbReference>
<gene>
    <name evidence="1" type="ORF">KHX94_00065</name>
</gene>
<dbReference type="PANTHER" id="PTHR35862">
    <property type="entry name" value="FELS-2 PROPHAGE PROTEIN"/>
    <property type="match status" value="1"/>
</dbReference>
<keyword evidence="2" id="KW-1185">Reference proteome</keyword>
<reference evidence="1 2" key="1">
    <citation type="journal article" date="2012" name="Int. J. Syst. Evol. Microbiol.">
        <title>Shewanella dokdonensis sp. nov., isolated from seawater.</title>
        <authorList>
            <person name="Sung H.R."/>
            <person name="Yoon J.H."/>
            <person name="Ghim S.Y."/>
        </authorList>
    </citation>
    <scope>NUCLEOTIDE SEQUENCE [LARGE SCALE GENOMIC DNA]</scope>
    <source>
        <strain evidence="1 2">DSM 23626</strain>
    </source>
</reference>
<sequence length="338" mass="37426">MQPDYRIVVDGKDISSKLRPRLISLTLEDKRGFEADTLELQLDDSDGQLQLPRKGASMQVLLGWQGEGLVNKGRYTIDEISHSGPPDVLTLRGNAANLRGSLQKLQEQSWHGVTVQTLVDTIANRHTLKAVVTQALASELIDHIDQASESDAGFLTRLAQQFDAIATVKADNLLFIKAGQAQSGSGQPLPISTITRSSGDRHSFNVADRESYSGVIAYWQDTKGAKRQSLTAKRQSAKDDKQVLIGDDDNVKILRHIYASKENAKRAARAEWDKLQRGVARLQLTLAKGDPTLFPECPVTVSGFKQEIDQLGWLLVNVRHEVRDSGYTSQLEFEVKNE</sequence>
<protein>
    <submittedName>
        <fullName evidence="1">Phage late control D family protein</fullName>
    </submittedName>
</protein>